<proteinExistence type="predicted"/>
<dbReference type="InterPro" id="IPR041698">
    <property type="entry name" value="Methyltransf_25"/>
</dbReference>
<evidence type="ECO:0000313" key="3">
    <source>
        <dbReference type="EMBL" id="MDQ0492372.1"/>
    </source>
</evidence>
<dbReference type="Pfam" id="PF13649">
    <property type="entry name" value="Methyltransf_25"/>
    <property type="match status" value="1"/>
</dbReference>
<dbReference type="PROSITE" id="PS50937">
    <property type="entry name" value="HTH_MERR_2"/>
    <property type="match status" value="1"/>
</dbReference>
<dbReference type="SUPFAM" id="SSF53335">
    <property type="entry name" value="S-adenosyl-L-methionine-dependent methyltransferases"/>
    <property type="match status" value="1"/>
</dbReference>
<keyword evidence="1" id="KW-0238">DNA-binding</keyword>
<dbReference type="EMBL" id="JAUSWA010000002">
    <property type="protein sequence ID" value="MDQ0492372.1"/>
    <property type="molecule type" value="Genomic_DNA"/>
</dbReference>
<evidence type="ECO:0000256" key="1">
    <source>
        <dbReference type="ARBA" id="ARBA00023125"/>
    </source>
</evidence>
<accession>A0ABU0KWP0</accession>
<dbReference type="CDD" id="cd02440">
    <property type="entry name" value="AdoMet_MTases"/>
    <property type="match status" value="1"/>
</dbReference>
<dbReference type="Pfam" id="PF13411">
    <property type="entry name" value="MerR_1"/>
    <property type="match status" value="1"/>
</dbReference>
<dbReference type="CDD" id="cd01106">
    <property type="entry name" value="HTH_TipAL-Mta"/>
    <property type="match status" value="1"/>
</dbReference>
<organism evidence="3 4">
    <name type="scientific">Paenibacillus brasilensis</name>
    <dbReference type="NCBI Taxonomy" id="128574"/>
    <lineage>
        <taxon>Bacteria</taxon>
        <taxon>Bacillati</taxon>
        <taxon>Bacillota</taxon>
        <taxon>Bacilli</taxon>
        <taxon>Bacillales</taxon>
        <taxon>Paenibacillaceae</taxon>
        <taxon>Paenibacillus</taxon>
    </lineage>
</organism>
<keyword evidence="3" id="KW-0830">Ubiquinone</keyword>
<reference evidence="3 4" key="1">
    <citation type="submission" date="2023-07" db="EMBL/GenBank/DDBJ databases">
        <title>Genomic Encyclopedia of Type Strains, Phase IV (KMG-IV): sequencing the most valuable type-strain genomes for metagenomic binning, comparative biology and taxonomic classification.</title>
        <authorList>
            <person name="Goeker M."/>
        </authorList>
    </citation>
    <scope>NUCLEOTIDE SEQUENCE [LARGE SCALE GENOMIC DNA]</scope>
    <source>
        <strain evidence="3 4">DSM 14914</strain>
    </source>
</reference>
<evidence type="ECO:0000313" key="4">
    <source>
        <dbReference type="Proteomes" id="UP001242811"/>
    </source>
</evidence>
<dbReference type="RefSeq" id="WP_152379929.1">
    <property type="nucleotide sequence ID" value="NZ_CP045298.1"/>
</dbReference>
<dbReference type="PANTHER" id="PTHR30204:SF96">
    <property type="entry name" value="CHROMOSOME-ANCHORING PROTEIN RACA"/>
    <property type="match status" value="1"/>
</dbReference>
<feature type="domain" description="HTH merR-type" evidence="2">
    <location>
        <begin position="6"/>
        <end position="75"/>
    </location>
</feature>
<comment type="caution">
    <text evidence="3">The sequence shown here is derived from an EMBL/GenBank/DDBJ whole genome shotgun (WGS) entry which is preliminary data.</text>
</comment>
<dbReference type="InterPro" id="IPR000551">
    <property type="entry name" value="MerR-type_HTH_dom"/>
</dbReference>
<gene>
    <name evidence="3" type="ORF">QOZ95_000519</name>
</gene>
<dbReference type="SUPFAM" id="SSF46955">
    <property type="entry name" value="Putative DNA-binding domain"/>
    <property type="match status" value="1"/>
</dbReference>
<dbReference type="Gene3D" id="3.40.50.150">
    <property type="entry name" value="Vaccinia Virus protein VP39"/>
    <property type="match status" value="1"/>
</dbReference>
<dbReference type="PRINTS" id="PR00040">
    <property type="entry name" value="HTHMERR"/>
</dbReference>
<dbReference type="PROSITE" id="PS00552">
    <property type="entry name" value="HTH_MERR_1"/>
    <property type="match status" value="1"/>
</dbReference>
<dbReference type="SMART" id="SM00422">
    <property type="entry name" value="HTH_MERR"/>
    <property type="match status" value="1"/>
</dbReference>
<dbReference type="InterPro" id="IPR047057">
    <property type="entry name" value="MerR_fam"/>
</dbReference>
<dbReference type="PANTHER" id="PTHR30204">
    <property type="entry name" value="REDOX-CYCLING DRUG-SENSING TRANSCRIPTIONAL ACTIVATOR SOXR"/>
    <property type="match status" value="1"/>
</dbReference>
<dbReference type="InterPro" id="IPR029063">
    <property type="entry name" value="SAM-dependent_MTases_sf"/>
</dbReference>
<dbReference type="InterPro" id="IPR009061">
    <property type="entry name" value="DNA-bd_dom_put_sf"/>
</dbReference>
<protein>
    <submittedName>
        <fullName evidence="3">Ubiquinone/menaquinone biosynthesis C-methylase UbiE/DNA-binding transcriptional MerR regulator</fullName>
    </submittedName>
</protein>
<name>A0ABU0KWP0_9BACL</name>
<dbReference type="Gene3D" id="1.10.1660.10">
    <property type="match status" value="1"/>
</dbReference>
<keyword evidence="4" id="KW-1185">Reference proteome</keyword>
<dbReference type="Proteomes" id="UP001242811">
    <property type="component" value="Unassembled WGS sequence"/>
</dbReference>
<evidence type="ECO:0000259" key="2">
    <source>
        <dbReference type="PROSITE" id="PS50937"/>
    </source>
</evidence>
<sequence length="394" mass="45274">MHKENDLTTGELAKRTGITVRTLRYYDQIGLLIPEKHHTGSIRSYKMKDLERLQQIQTLKYLGLSLQEIKDILDAESLSIGEIRHSLQAQLDVLQRKIAHTEHVVHAIRDAMEMSVNGSDWNHLADVIQTVQSEQNWGEQYRTANRLQTRIHLYDKFSTNPQGWHSWVFEQLEVHPGAHILELGCGDGTFWIRNAERIPSSWRITLTDVSSGMVEEARCRLGSNNLQFKFLSVDAQQIPFHDEQFDMVIANNMLYHVPDIPGAIREMHRVLKRGGIVCTSTMSIQHLQEVEHLAVSFDPDLHVLDQAIKRFHLGNGGELLSSCFSDLRLLRYDDRLLVDEAEPLIEYMISTPMNARERLVGAAIDKFRDHVNRLLQQNGTLKMTKENGIFLGRK</sequence>